<dbReference type="PANTHER" id="PTHR11097:SF14">
    <property type="entry name" value="EXOSOME COMPLEX COMPONENT RRP45"/>
    <property type="match status" value="1"/>
</dbReference>
<dbReference type="AlphaFoldDB" id="A0AAP0JEP1"/>
<comment type="similarity">
    <text evidence="1">Belongs to the RNase PH family.</text>
</comment>
<dbReference type="InterPro" id="IPR036345">
    <property type="entry name" value="ExoRNase_PH_dom2_sf"/>
</dbReference>
<name>A0AAP0JEP1_9MAGN</name>
<protein>
    <recommendedName>
        <fullName evidence="4">Exoribonuclease phosphorolytic domain-containing protein</fullName>
    </recommendedName>
</protein>
<dbReference type="InterPro" id="IPR050590">
    <property type="entry name" value="Exosome_comp_Rrp42_subfam"/>
</dbReference>
<dbReference type="GO" id="GO:0034475">
    <property type="term" value="P:U4 snRNA 3'-end processing"/>
    <property type="evidence" value="ECO:0007669"/>
    <property type="project" value="TreeGrafter"/>
</dbReference>
<proteinExistence type="inferred from homology"/>
<accession>A0AAP0JEP1</accession>
<dbReference type="GO" id="GO:0071038">
    <property type="term" value="P:TRAMP-dependent tRNA surveillance pathway"/>
    <property type="evidence" value="ECO:0007669"/>
    <property type="project" value="TreeGrafter"/>
</dbReference>
<comment type="caution">
    <text evidence="5">The sequence shown here is derived from an EMBL/GenBank/DDBJ whole genome shotgun (WGS) entry which is preliminary data.</text>
</comment>
<evidence type="ECO:0000256" key="3">
    <source>
        <dbReference type="SAM" id="MobiDB-lite"/>
    </source>
</evidence>
<keyword evidence="2" id="KW-0963">Cytoplasm</keyword>
<dbReference type="GO" id="GO:0034476">
    <property type="term" value="P:U5 snRNA 3'-end processing"/>
    <property type="evidence" value="ECO:0007669"/>
    <property type="project" value="TreeGrafter"/>
</dbReference>
<dbReference type="Pfam" id="PF03725">
    <property type="entry name" value="RNase_PH_C"/>
    <property type="match status" value="1"/>
</dbReference>
<evidence type="ECO:0000256" key="2">
    <source>
        <dbReference type="ARBA" id="ARBA00022490"/>
    </source>
</evidence>
<dbReference type="Proteomes" id="UP001419268">
    <property type="component" value="Unassembled WGS sequence"/>
</dbReference>
<dbReference type="InterPro" id="IPR027408">
    <property type="entry name" value="PNPase/RNase_PH_dom_sf"/>
</dbReference>
<dbReference type="GO" id="GO:0035925">
    <property type="term" value="F:mRNA 3'-UTR AU-rich region binding"/>
    <property type="evidence" value="ECO:0007669"/>
    <property type="project" value="TreeGrafter"/>
</dbReference>
<dbReference type="SUPFAM" id="SSF55666">
    <property type="entry name" value="Ribonuclease PH domain 2-like"/>
    <property type="match status" value="1"/>
</dbReference>
<evidence type="ECO:0000259" key="4">
    <source>
        <dbReference type="Pfam" id="PF03725"/>
    </source>
</evidence>
<dbReference type="GO" id="GO:0000177">
    <property type="term" value="C:cytoplasmic exosome (RNase complex)"/>
    <property type="evidence" value="ECO:0007669"/>
    <property type="project" value="TreeGrafter"/>
</dbReference>
<gene>
    <name evidence="5" type="ORF">Scep_012299</name>
</gene>
<dbReference type="GO" id="GO:0071035">
    <property type="term" value="P:nuclear polyadenylation-dependent rRNA catabolic process"/>
    <property type="evidence" value="ECO:0007669"/>
    <property type="project" value="TreeGrafter"/>
</dbReference>
<reference evidence="5 6" key="1">
    <citation type="submission" date="2024-01" db="EMBL/GenBank/DDBJ databases">
        <title>Genome assemblies of Stephania.</title>
        <authorList>
            <person name="Yang L."/>
        </authorList>
    </citation>
    <scope>NUCLEOTIDE SEQUENCE [LARGE SCALE GENOMIC DNA]</scope>
    <source>
        <strain evidence="5">JXDWG</strain>
        <tissue evidence="5">Leaf</tissue>
    </source>
</reference>
<dbReference type="GO" id="GO:0034473">
    <property type="term" value="P:U1 snRNA 3'-end processing"/>
    <property type="evidence" value="ECO:0007669"/>
    <property type="project" value="TreeGrafter"/>
</dbReference>
<keyword evidence="6" id="KW-1185">Reference proteome</keyword>
<organism evidence="5 6">
    <name type="scientific">Stephania cephalantha</name>
    <dbReference type="NCBI Taxonomy" id="152367"/>
    <lineage>
        <taxon>Eukaryota</taxon>
        <taxon>Viridiplantae</taxon>
        <taxon>Streptophyta</taxon>
        <taxon>Embryophyta</taxon>
        <taxon>Tracheophyta</taxon>
        <taxon>Spermatophyta</taxon>
        <taxon>Magnoliopsida</taxon>
        <taxon>Ranunculales</taxon>
        <taxon>Menispermaceae</taxon>
        <taxon>Menispermoideae</taxon>
        <taxon>Cissampelideae</taxon>
        <taxon>Stephania</taxon>
    </lineage>
</organism>
<evidence type="ECO:0000256" key="1">
    <source>
        <dbReference type="ARBA" id="ARBA00006678"/>
    </source>
</evidence>
<dbReference type="Gene3D" id="3.30.230.70">
    <property type="entry name" value="GHMP Kinase, N-terminal domain"/>
    <property type="match status" value="1"/>
</dbReference>
<evidence type="ECO:0000313" key="6">
    <source>
        <dbReference type="Proteomes" id="UP001419268"/>
    </source>
</evidence>
<dbReference type="GO" id="GO:0000176">
    <property type="term" value="C:nuclear exosome (RNase complex)"/>
    <property type="evidence" value="ECO:0007669"/>
    <property type="project" value="TreeGrafter"/>
</dbReference>
<dbReference type="GO" id="GO:0016075">
    <property type="term" value="P:rRNA catabolic process"/>
    <property type="evidence" value="ECO:0007669"/>
    <property type="project" value="TreeGrafter"/>
</dbReference>
<sequence>MGGRMTMTLNANGDVCAIQKSGGEGVLPSTIMQCLRIASVKASDITNKIKDSVVAYNTERALKKIKRHSSIVAVDFSVPDIKMEDYQCQSTIQRGVGEFSVGHDSLKLKKDESYSGKSHCLGEKTAKSAQNEDTGKGLNVKKCSKAPSTWDTYSKGIDSEALMASLVLSESSGPNKKKNLPKEDEKPSKSKHHESALVSSSSVTASSAPTDVKGPSQKASGVKTLKDAVKPKNKRKKKALSGSDGTSSCII</sequence>
<dbReference type="GO" id="GO:0071028">
    <property type="term" value="P:nuclear mRNA surveillance"/>
    <property type="evidence" value="ECO:0007669"/>
    <property type="project" value="TreeGrafter"/>
</dbReference>
<evidence type="ECO:0000313" key="5">
    <source>
        <dbReference type="EMBL" id="KAK9132771.1"/>
    </source>
</evidence>
<dbReference type="EMBL" id="JBBNAG010000005">
    <property type="protein sequence ID" value="KAK9132771.1"/>
    <property type="molecule type" value="Genomic_DNA"/>
</dbReference>
<dbReference type="InterPro" id="IPR015847">
    <property type="entry name" value="ExoRNase_PH_dom2"/>
</dbReference>
<feature type="domain" description="Exoribonuclease phosphorolytic" evidence="4">
    <location>
        <begin position="2"/>
        <end position="39"/>
    </location>
</feature>
<dbReference type="PANTHER" id="PTHR11097">
    <property type="entry name" value="EXOSOME COMPLEX EXONUCLEASE RIBOSOMAL RNA PROCESSING PROTEIN"/>
    <property type="match status" value="1"/>
</dbReference>
<feature type="compositionally biased region" description="Low complexity" evidence="3">
    <location>
        <begin position="196"/>
        <end position="208"/>
    </location>
</feature>
<feature type="region of interest" description="Disordered" evidence="3">
    <location>
        <begin position="169"/>
        <end position="251"/>
    </location>
</feature>
<dbReference type="GO" id="GO:0000467">
    <property type="term" value="P:exonucleolytic trimming to generate mature 3'-end of 5.8S rRNA from tricistronic rRNA transcript (SSU-rRNA, 5.8S rRNA, LSU-rRNA)"/>
    <property type="evidence" value="ECO:0007669"/>
    <property type="project" value="TreeGrafter"/>
</dbReference>